<gene>
    <name evidence="2" type="ORF">PEVE_00019914</name>
</gene>
<feature type="non-terminal residue" evidence="2">
    <location>
        <position position="204"/>
    </location>
</feature>
<accession>A0ABN8SE03</accession>
<dbReference type="EMBL" id="CALNXI010002680">
    <property type="protein sequence ID" value="CAH3189932.1"/>
    <property type="molecule type" value="Genomic_DNA"/>
</dbReference>
<dbReference type="Proteomes" id="UP001159427">
    <property type="component" value="Unassembled WGS sequence"/>
</dbReference>
<comment type="caution">
    <text evidence="2">The sequence shown here is derived from an EMBL/GenBank/DDBJ whole genome shotgun (WGS) entry which is preliminary data.</text>
</comment>
<reference evidence="2 3" key="1">
    <citation type="submission" date="2022-05" db="EMBL/GenBank/DDBJ databases">
        <authorList>
            <consortium name="Genoscope - CEA"/>
            <person name="William W."/>
        </authorList>
    </citation>
    <scope>NUCLEOTIDE SEQUENCE [LARGE SCALE GENOMIC DNA]</scope>
</reference>
<feature type="non-terminal residue" evidence="2">
    <location>
        <position position="1"/>
    </location>
</feature>
<evidence type="ECO:0000256" key="1">
    <source>
        <dbReference type="SAM" id="MobiDB-lite"/>
    </source>
</evidence>
<evidence type="ECO:0000313" key="2">
    <source>
        <dbReference type="EMBL" id="CAH3189932.1"/>
    </source>
</evidence>
<feature type="region of interest" description="Disordered" evidence="1">
    <location>
        <begin position="1"/>
        <end position="61"/>
    </location>
</feature>
<protein>
    <submittedName>
        <fullName evidence="2">Uncharacterized protein</fullName>
    </submittedName>
</protein>
<proteinExistence type="predicted"/>
<name>A0ABN8SE03_9CNID</name>
<sequence>IHDFHNGGPRAKPGSSGVKTRPERPASRRFSSPKMASTTDNSSNSNAIPLTENDIPGASLLGRKPEELKNSELKFWLKCRGDTGKGLKTKAELVKRVYEYIRSGKDKQIIDPDPHKIYSRRKQKQGTSSELVKESTAAAEFPTTGWGTSLEKMPMFTRLQMNHHVLKSGKTIGNIDHHTVPTGLVKARRFLDDEYLEDIECASD</sequence>
<organism evidence="2 3">
    <name type="scientific">Porites evermanni</name>
    <dbReference type="NCBI Taxonomy" id="104178"/>
    <lineage>
        <taxon>Eukaryota</taxon>
        <taxon>Metazoa</taxon>
        <taxon>Cnidaria</taxon>
        <taxon>Anthozoa</taxon>
        <taxon>Hexacorallia</taxon>
        <taxon>Scleractinia</taxon>
        <taxon>Fungiina</taxon>
        <taxon>Poritidae</taxon>
        <taxon>Porites</taxon>
    </lineage>
</organism>
<keyword evidence="3" id="KW-1185">Reference proteome</keyword>
<evidence type="ECO:0000313" key="3">
    <source>
        <dbReference type="Proteomes" id="UP001159427"/>
    </source>
</evidence>